<keyword evidence="4" id="KW-0479">Metal-binding</keyword>
<keyword evidence="6" id="KW-0408">Iron</keyword>
<dbReference type="GO" id="GO:0016705">
    <property type="term" value="F:oxidoreductase activity, acting on paired donors, with incorporation or reduction of molecular oxygen"/>
    <property type="evidence" value="ECO:0007669"/>
    <property type="project" value="InterPro"/>
</dbReference>
<dbReference type="AlphaFoldDB" id="A0A098DZC0"/>
<keyword evidence="5" id="KW-0560">Oxidoreductase</keyword>
<keyword evidence="3" id="KW-0349">Heme</keyword>
<dbReference type="PANTHER" id="PTHR24305">
    <property type="entry name" value="CYTOCHROME P450"/>
    <property type="match status" value="1"/>
</dbReference>
<dbReference type="PANTHER" id="PTHR24305:SF77">
    <property type="entry name" value="CYTOCHROME P450 MONOOXYGENASE"/>
    <property type="match status" value="1"/>
</dbReference>
<reference evidence="8" key="3">
    <citation type="submission" date="2017-01" db="UniProtKB">
        <authorList>
            <consortium name="EnsemblFungi"/>
        </authorList>
    </citation>
    <scope>IDENTIFICATION</scope>
    <source>
        <strain evidence="8">PH-1 / ATCC MYA-4620 / FGSC 9075 / NRRL 31084</strain>
    </source>
</reference>
<dbReference type="Pfam" id="PF00067">
    <property type="entry name" value="p450"/>
    <property type="match status" value="1"/>
</dbReference>
<dbReference type="GO" id="GO:0005506">
    <property type="term" value="F:iron ion binding"/>
    <property type="evidence" value="ECO:0007669"/>
    <property type="project" value="InterPro"/>
</dbReference>
<dbReference type="SUPFAM" id="SSF48264">
    <property type="entry name" value="Cytochrome P450"/>
    <property type="match status" value="1"/>
</dbReference>
<dbReference type="EMBL" id="HG970334">
    <property type="status" value="NOT_ANNOTATED_CDS"/>
    <property type="molecule type" value="Genomic_DNA"/>
</dbReference>
<reference evidence="8" key="2">
    <citation type="journal article" date="2010" name="Nature">
        <title>Comparative genomics reveals mobile pathogenicity chromosomes in Fusarium.</title>
        <authorList>
            <person name="Ma L.J."/>
            <person name="van der Does H.C."/>
            <person name="Borkovich K.A."/>
            <person name="Coleman J.J."/>
            <person name="Daboussi M.J."/>
            <person name="Di Pietro A."/>
            <person name="Dufresne M."/>
            <person name="Freitag M."/>
            <person name="Grabherr M."/>
            <person name="Henrissat B."/>
            <person name="Houterman P.M."/>
            <person name="Kang S."/>
            <person name="Shim W.B."/>
            <person name="Woloshuk C."/>
            <person name="Xie X."/>
            <person name="Xu J.R."/>
            <person name="Antoniw J."/>
            <person name="Baker S.E."/>
            <person name="Bluhm B.H."/>
            <person name="Breakspear A."/>
            <person name="Brown D.W."/>
            <person name="Butchko R.A."/>
            <person name="Chapman S."/>
            <person name="Coulson R."/>
            <person name="Coutinho P.M."/>
            <person name="Danchin E.G."/>
            <person name="Diener A."/>
            <person name="Gale L.R."/>
            <person name="Gardiner D.M."/>
            <person name="Goff S."/>
            <person name="Hammond-Kosack K.E."/>
            <person name="Hilburn K."/>
            <person name="Hua-Van A."/>
            <person name="Jonkers W."/>
            <person name="Kazan K."/>
            <person name="Kodira C.D."/>
            <person name="Koehrsen M."/>
            <person name="Kumar L."/>
            <person name="Lee Y.H."/>
            <person name="Li L."/>
            <person name="Manners J.M."/>
            <person name="Miranda-Saavedra D."/>
            <person name="Mukherjee M."/>
            <person name="Park G."/>
            <person name="Park J."/>
            <person name="Park S.Y."/>
            <person name="Proctor R.H."/>
            <person name="Regev A."/>
            <person name="Ruiz-Roldan M.C."/>
            <person name="Sain D."/>
            <person name="Sakthikumar S."/>
            <person name="Sykes S."/>
            <person name="Schwartz D.C."/>
            <person name="Turgeon B.G."/>
            <person name="Wapinski I."/>
            <person name="Yoder O."/>
            <person name="Young S."/>
            <person name="Zeng Q."/>
            <person name="Zhou S."/>
            <person name="Galagan J."/>
            <person name="Cuomo C.A."/>
            <person name="Kistler H.C."/>
            <person name="Rep M."/>
        </authorList>
    </citation>
    <scope>GENOME REANNOTATION</scope>
    <source>
        <strain evidence="8">PH-1 / ATCC MYA-4620 / FGSC 9075 / NRRL 31084</strain>
    </source>
</reference>
<evidence type="ECO:0000256" key="1">
    <source>
        <dbReference type="ARBA" id="ARBA00001971"/>
    </source>
</evidence>
<dbReference type="GO" id="GO:0020037">
    <property type="term" value="F:heme binding"/>
    <property type="evidence" value="ECO:0007669"/>
    <property type="project" value="InterPro"/>
</dbReference>
<evidence type="ECO:0000256" key="4">
    <source>
        <dbReference type="ARBA" id="ARBA00022723"/>
    </source>
</evidence>
<organism evidence="8">
    <name type="scientific">Gibberella zeae (strain ATCC MYA-4620 / CBS 123657 / FGSC 9075 / NRRL 31084 / PH-1)</name>
    <name type="common">Wheat head blight fungus</name>
    <name type="synonym">Fusarium graminearum</name>
    <dbReference type="NCBI Taxonomy" id="229533"/>
    <lineage>
        <taxon>Eukaryota</taxon>
        <taxon>Fungi</taxon>
        <taxon>Dikarya</taxon>
        <taxon>Ascomycota</taxon>
        <taxon>Pezizomycotina</taxon>
        <taxon>Sordariomycetes</taxon>
        <taxon>Hypocreomycetidae</taxon>
        <taxon>Hypocreales</taxon>
        <taxon>Nectriaceae</taxon>
        <taxon>Fusarium</taxon>
    </lineage>
</organism>
<sequence>MSSTKEAEEVIGIKNEHLAHQERRILQNAKRLLFEVLRFTSGKTFNRASAANETTFMLFKNYPDRIVIECNHDDLRRICAVRSPYVRADWYKGMRLEPDKDVILTYSNDKHTEMRSKMATGYAGKGSENFEKDIDARITELLKLIGNKMAGTDLAATTLRVAILYILTQPQAHMRLLDEFRAHGLLSGRSIETIVSIAAASNMPYLQACIKETLRICPPFCGLLEKVVAHGGDVISDGRILPKGTHIGLSFWGIMRDTDVFGDDADETLRVMERTAECGFSSGRYTCLGKDMAILQVNKVIVELLCRFELSVVDPLNPWLASPTVSSFSDISGCESLSVEGS</sequence>
<dbReference type="Gene3D" id="1.10.630.10">
    <property type="entry name" value="Cytochrome P450"/>
    <property type="match status" value="1"/>
</dbReference>
<name>A0A098DZC0_GIBZE</name>
<evidence type="ECO:0000256" key="5">
    <source>
        <dbReference type="ARBA" id="ARBA00023002"/>
    </source>
</evidence>
<accession>A0A098DZC0</accession>
<dbReference type="GO" id="GO:0004497">
    <property type="term" value="F:monooxygenase activity"/>
    <property type="evidence" value="ECO:0007669"/>
    <property type="project" value="UniProtKB-KW"/>
</dbReference>
<proteinExistence type="inferred from homology"/>
<dbReference type="InterPro" id="IPR036396">
    <property type="entry name" value="Cyt_P450_sf"/>
</dbReference>
<dbReference type="PRINTS" id="PR00385">
    <property type="entry name" value="P450"/>
</dbReference>
<accession>A0A0E0SL83</accession>
<evidence type="ECO:0000256" key="3">
    <source>
        <dbReference type="ARBA" id="ARBA00022617"/>
    </source>
</evidence>
<dbReference type="InterPro" id="IPR001128">
    <property type="entry name" value="Cyt_P450"/>
</dbReference>
<protein>
    <recommendedName>
        <fullName evidence="9">Cytochrome P450</fullName>
    </recommendedName>
</protein>
<dbReference type="InterPro" id="IPR050121">
    <property type="entry name" value="Cytochrome_P450_monoxygenase"/>
</dbReference>
<keyword evidence="7" id="KW-0503">Monooxygenase</keyword>
<comment type="similarity">
    <text evidence="2">Belongs to the cytochrome P450 family.</text>
</comment>
<reference evidence="8" key="1">
    <citation type="journal article" date="2007" name="Science">
        <title>The Fusarium graminearum genome reveals a link between localized polymorphism and pathogen specialization.</title>
        <authorList>
            <person name="Cuomo C.A."/>
            <person name="Gueldener U."/>
            <person name="Xu J.-R."/>
            <person name="Trail F."/>
            <person name="Turgeon B.G."/>
            <person name="Di Pietro A."/>
            <person name="Walton J.D."/>
            <person name="Ma L.-J."/>
            <person name="Baker S.E."/>
            <person name="Rep M."/>
            <person name="Adam G."/>
            <person name="Antoniw J."/>
            <person name="Baldwin T."/>
            <person name="Calvo S.E."/>
            <person name="Chang Y.-L."/>
            <person name="DeCaprio D."/>
            <person name="Gale L.R."/>
            <person name="Gnerre S."/>
            <person name="Goswami R.S."/>
            <person name="Hammond-Kosack K."/>
            <person name="Harris L.J."/>
            <person name="Hilburn K."/>
            <person name="Kennell J.C."/>
            <person name="Kroken S."/>
            <person name="Magnuson J.K."/>
            <person name="Mannhaupt G."/>
            <person name="Mauceli E.W."/>
            <person name="Mewes H.-W."/>
            <person name="Mitterbauer R."/>
            <person name="Muehlbauer G."/>
            <person name="Muensterkoetter M."/>
            <person name="Nelson D."/>
            <person name="O'Donnell K."/>
            <person name="Ouellet T."/>
            <person name="Qi W."/>
            <person name="Quesneville H."/>
            <person name="Roncero M.I.G."/>
            <person name="Seong K.-Y."/>
            <person name="Tetko I.V."/>
            <person name="Urban M."/>
            <person name="Waalwijk C."/>
            <person name="Ward T.J."/>
            <person name="Yao J."/>
            <person name="Birren B.W."/>
            <person name="Kistler H.C."/>
        </authorList>
    </citation>
    <scope>NUCLEOTIDE SEQUENCE [LARGE SCALE GENOMIC DNA]</scope>
    <source>
        <strain evidence="8">PH-1 / ATCC MYA-4620 / FGSC 9075 / NRRL 31084</strain>
    </source>
</reference>
<evidence type="ECO:0000256" key="6">
    <source>
        <dbReference type="ARBA" id="ARBA00023004"/>
    </source>
</evidence>
<evidence type="ECO:0000256" key="2">
    <source>
        <dbReference type="ARBA" id="ARBA00010617"/>
    </source>
</evidence>
<evidence type="ECO:0000256" key="7">
    <source>
        <dbReference type="ARBA" id="ARBA00023033"/>
    </source>
</evidence>
<dbReference type="EnsemblFungi" id="CEF87196">
    <property type="protein sequence ID" value="CEF87196"/>
    <property type="gene ID" value="FGRRES_17586"/>
</dbReference>
<comment type="cofactor">
    <cofactor evidence="1">
        <name>heme</name>
        <dbReference type="ChEBI" id="CHEBI:30413"/>
    </cofactor>
</comment>
<evidence type="ECO:0000313" key="8">
    <source>
        <dbReference type="EnsemblFungi" id="CEF87196"/>
    </source>
</evidence>
<evidence type="ECO:0008006" key="9">
    <source>
        <dbReference type="Google" id="ProtNLM"/>
    </source>
</evidence>